<reference evidence="2" key="1">
    <citation type="journal article" date="2020" name="bioRxiv">
        <title>Hybrid origin of Populus tomentosa Carr. identified through genome sequencing and phylogenomic analysis.</title>
        <authorList>
            <person name="An X."/>
            <person name="Gao K."/>
            <person name="Chen Z."/>
            <person name="Li J."/>
            <person name="Yang X."/>
            <person name="Yang X."/>
            <person name="Zhou J."/>
            <person name="Guo T."/>
            <person name="Zhao T."/>
            <person name="Huang S."/>
            <person name="Miao D."/>
            <person name="Khan W.U."/>
            <person name="Rao P."/>
            <person name="Ye M."/>
            <person name="Lei B."/>
            <person name="Liao W."/>
            <person name="Wang J."/>
            <person name="Ji L."/>
            <person name="Li Y."/>
            <person name="Guo B."/>
            <person name="Mustafa N.S."/>
            <person name="Li S."/>
            <person name="Yun Q."/>
            <person name="Keller S.R."/>
            <person name="Mao J."/>
            <person name="Zhang R."/>
            <person name="Strauss S.H."/>
        </authorList>
    </citation>
    <scope>NUCLEOTIDE SEQUENCE</scope>
    <source>
        <strain evidence="2">GM15</strain>
        <tissue evidence="2">Leaf</tissue>
    </source>
</reference>
<feature type="region of interest" description="Disordered" evidence="1">
    <location>
        <begin position="201"/>
        <end position="222"/>
    </location>
</feature>
<dbReference type="AlphaFoldDB" id="A0A8X8A888"/>
<name>A0A8X8A888_POPTO</name>
<evidence type="ECO:0000256" key="1">
    <source>
        <dbReference type="SAM" id="MobiDB-lite"/>
    </source>
</evidence>
<dbReference type="EMBL" id="JAAWWB010000004">
    <property type="protein sequence ID" value="KAG6784813.1"/>
    <property type="molecule type" value="Genomic_DNA"/>
</dbReference>
<dbReference type="Proteomes" id="UP000886885">
    <property type="component" value="Chromosome 2D"/>
</dbReference>
<organism evidence="2 3">
    <name type="scientific">Populus tomentosa</name>
    <name type="common">Chinese white poplar</name>
    <dbReference type="NCBI Taxonomy" id="118781"/>
    <lineage>
        <taxon>Eukaryota</taxon>
        <taxon>Viridiplantae</taxon>
        <taxon>Streptophyta</taxon>
        <taxon>Embryophyta</taxon>
        <taxon>Tracheophyta</taxon>
        <taxon>Spermatophyta</taxon>
        <taxon>Magnoliopsida</taxon>
        <taxon>eudicotyledons</taxon>
        <taxon>Gunneridae</taxon>
        <taxon>Pentapetalae</taxon>
        <taxon>rosids</taxon>
        <taxon>fabids</taxon>
        <taxon>Malpighiales</taxon>
        <taxon>Salicaceae</taxon>
        <taxon>Saliceae</taxon>
        <taxon>Populus</taxon>
    </lineage>
</organism>
<proteinExistence type="predicted"/>
<sequence length="362" mass="40192">MFETLTGSSGLSTVRVKRSVAVQFASRIARLRMAVAFILKVERLEGIFFILNTILERQVKEIKQLNEEELDALKLESIRLHDRNVALTKELVSLKLQAHLVSDVNLEEDEVLKPASFGNEANNKDTVDIIRKSVVILIRARLVLVKDSRGQKINKLKTRVQELEMVIEVKDNETLRALKVPKKTKCKGIVTECIKDNSNALSTSASSIDSDSKHQTRESVNSTLAKSETVSYIHSEAKVHKTTRKLLHLLMTLEKFGPSSTLEKTLSPAPLSRPAKQGISGHASYKCKCGDLIASGSDGRGGRVKVLRSMNLSSLDAKENSLSAKKCKYEAKTSSLQSQGSLQIEHFFGEPVSNQRCALYYV</sequence>
<accession>A0A8X8A888</accession>
<keyword evidence="3" id="KW-1185">Reference proteome</keyword>
<dbReference type="OrthoDB" id="8062037at2759"/>
<gene>
    <name evidence="2" type="ORF">POTOM_010522</name>
</gene>
<evidence type="ECO:0000313" key="2">
    <source>
        <dbReference type="EMBL" id="KAG6784813.1"/>
    </source>
</evidence>
<comment type="caution">
    <text evidence="2">The sequence shown here is derived from an EMBL/GenBank/DDBJ whole genome shotgun (WGS) entry which is preliminary data.</text>
</comment>
<evidence type="ECO:0000313" key="3">
    <source>
        <dbReference type="Proteomes" id="UP000886885"/>
    </source>
</evidence>
<protein>
    <submittedName>
        <fullName evidence="2">Uncharacterized protein</fullName>
    </submittedName>
</protein>
<dbReference type="PANTHER" id="PTHR47344">
    <property type="entry name" value="RING ZINC FINGER PROTEIN-RELATED"/>
    <property type="match status" value="1"/>
</dbReference>
<dbReference type="PANTHER" id="PTHR47344:SF1">
    <property type="entry name" value="RING ZINC FINGER PROTEIN-RELATED"/>
    <property type="match status" value="1"/>
</dbReference>